<gene>
    <name evidence="12" type="primary">yidC</name>
    <name evidence="12" type="ORF">IAD15_05240</name>
</gene>
<keyword evidence="6 10" id="KW-1133">Transmembrane helix</keyword>
<evidence type="ECO:0000256" key="7">
    <source>
        <dbReference type="ARBA" id="ARBA00023136"/>
    </source>
</evidence>
<dbReference type="GO" id="GO:0005886">
    <property type="term" value="C:plasma membrane"/>
    <property type="evidence" value="ECO:0007669"/>
    <property type="project" value="UniProtKB-SubCell"/>
</dbReference>
<evidence type="ECO:0000256" key="5">
    <source>
        <dbReference type="ARBA" id="ARBA00022927"/>
    </source>
</evidence>
<dbReference type="Pfam" id="PF02096">
    <property type="entry name" value="60KD_IMP"/>
    <property type="match status" value="1"/>
</dbReference>
<dbReference type="CDD" id="cd20070">
    <property type="entry name" value="5TM_YidC_Alb3"/>
    <property type="match status" value="1"/>
</dbReference>
<protein>
    <submittedName>
        <fullName evidence="12">Membrane protein insertase YidC</fullName>
    </submittedName>
</protein>
<sequence length="297" mass="33942">MGLKSRRTKHLLALVLIAFMLVGCTANLNPDGTLIAGREINMSTPWSFSAGWFDFIFVIPIAKLILFIEPYTGIVISLIIVTIALNLLTLPLMVKSTVMSQKMQLLQPQMERIQNKYRGRNDQASKARLSVEINNLYKKHNVKMGQTMLLPFLSMPIMLAMWQAVQRIEIMYQATFLGFNLGAMPMQEISAGNYNYIILIVLLGVLQYLSTEIQNILQKISGSRPIKQNKQTKFMGIYMTVIIVLFSLNMPSAMSLYWIVTSLIGIARSVYIHYNYTDKMLLKEEKPNYLTKKNKKR</sequence>
<dbReference type="InterPro" id="IPR001708">
    <property type="entry name" value="YidC/ALB3/OXA1/COX18"/>
</dbReference>
<dbReference type="PANTHER" id="PTHR12428">
    <property type="entry name" value="OXA1"/>
    <property type="match status" value="1"/>
</dbReference>
<keyword evidence="3" id="KW-1003">Cell membrane</keyword>
<dbReference type="PANTHER" id="PTHR12428:SF65">
    <property type="entry name" value="CYTOCHROME C OXIDASE ASSEMBLY PROTEIN COX18, MITOCHONDRIAL"/>
    <property type="match status" value="1"/>
</dbReference>
<evidence type="ECO:0000256" key="8">
    <source>
        <dbReference type="ARBA" id="ARBA00023186"/>
    </source>
</evidence>
<feature type="transmembrane region" description="Helical" evidence="10">
    <location>
        <begin position="193"/>
        <end position="211"/>
    </location>
</feature>
<dbReference type="EMBL" id="DVMJ01000045">
    <property type="protein sequence ID" value="HIU13455.1"/>
    <property type="molecule type" value="Genomic_DNA"/>
</dbReference>
<keyword evidence="2" id="KW-0813">Transport</keyword>
<evidence type="ECO:0000256" key="1">
    <source>
        <dbReference type="ARBA" id="ARBA00004651"/>
    </source>
</evidence>
<feature type="transmembrane region" description="Helical" evidence="10">
    <location>
        <begin position="75"/>
        <end position="94"/>
    </location>
</feature>
<keyword evidence="8" id="KW-0143">Chaperone</keyword>
<feature type="transmembrane region" description="Helical" evidence="10">
    <location>
        <begin position="232"/>
        <end position="250"/>
    </location>
</feature>
<reference evidence="12" key="1">
    <citation type="submission" date="2020-10" db="EMBL/GenBank/DDBJ databases">
        <authorList>
            <person name="Gilroy R."/>
        </authorList>
    </citation>
    <scope>NUCLEOTIDE SEQUENCE</scope>
    <source>
        <strain evidence="12">CHK195-11698</strain>
    </source>
</reference>
<dbReference type="GO" id="GO:0015031">
    <property type="term" value="P:protein transport"/>
    <property type="evidence" value="ECO:0007669"/>
    <property type="project" value="UniProtKB-KW"/>
</dbReference>
<keyword evidence="7 10" id="KW-0472">Membrane</keyword>
<evidence type="ECO:0000256" key="9">
    <source>
        <dbReference type="RuleBase" id="RU003945"/>
    </source>
</evidence>
<dbReference type="GO" id="GO:0051205">
    <property type="term" value="P:protein insertion into membrane"/>
    <property type="evidence" value="ECO:0007669"/>
    <property type="project" value="TreeGrafter"/>
</dbReference>
<dbReference type="InterPro" id="IPR047196">
    <property type="entry name" value="YidC_ALB_C"/>
</dbReference>
<comment type="subcellular location">
    <subcellularLocation>
        <location evidence="1">Cell membrane</location>
        <topology evidence="1">Multi-pass membrane protein</topology>
    </subcellularLocation>
    <subcellularLocation>
        <location evidence="9">Membrane</location>
        <topology evidence="9">Multi-pass membrane protein</topology>
    </subcellularLocation>
</comment>
<dbReference type="Proteomes" id="UP000824175">
    <property type="component" value="Unassembled WGS sequence"/>
</dbReference>
<comment type="caution">
    <text evidence="12">The sequence shown here is derived from an EMBL/GenBank/DDBJ whole genome shotgun (WGS) entry which is preliminary data.</text>
</comment>
<dbReference type="GO" id="GO:0032977">
    <property type="term" value="F:membrane insertase activity"/>
    <property type="evidence" value="ECO:0007669"/>
    <property type="project" value="InterPro"/>
</dbReference>
<accession>A0A9D1HMV2</accession>
<dbReference type="InterPro" id="IPR028055">
    <property type="entry name" value="YidC/Oxa/ALB_C"/>
</dbReference>
<feature type="transmembrane region" description="Helical" evidence="10">
    <location>
        <begin position="256"/>
        <end position="274"/>
    </location>
</feature>
<evidence type="ECO:0000313" key="13">
    <source>
        <dbReference type="Proteomes" id="UP000824175"/>
    </source>
</evidence>
<dbReference type="NCBIfam" id="TIGR03592">
    <property type="entry name" value="yidC_oxa1_cterm"/>
    <property type="match status" value="1"/>
</dbReference>
<evidence type="ECO:0000256" key="10">
    <source>
        <dbReference type="SAM" id="Phobius"/>
    </source>
</evidence>
<name>A0A9D1HMV2_9FIRM</name>
<feature type="domain" description="Membrane insertase YidC/Oxa/ALB C-terminal" evidence="11">
    <location>
        <begin position="75"/>
        <end position="273"/>
    </location>
</feature>
<evidence type="ECO:0000256" key="2">
    <source>
        <dbReference type="ARBA" id="ARBA00022448"/>
    </source>
</evidence>
<feature type="transmembrane region" description="Helical" evidence="10">
    <location>
        <begin position="50"/>
        <end position="68"/>
    </location>
</feature>
<keyword evidence="5" id="KW-0653">Protein transport</keyword>
<organism evidence="12 13">
    <name type="scientific">Candidatus Fimiplasma intestinipullorum</name>
    <dbReference type="NCBI Taxonomy" id="2840825"/>
    <lineage>
        <taxon>Bacteria</taxon>
        <taxon>Bacillati</taxon>
        <taxon>Bacillota</taxon>
        <taxon>Clostridia</taxon>
        <taxon>Eubacteriales</taxon>
        <taxon>Candidatus Fimiplasma</taxon>
    </lineage>
</organism>
<evidence type="ECO:0000313" key="12">
    <source>
        <dbReference type="EMBL" id="HIU13455.1"/>
    </source>
</evidence>
<dbReference type="AlphaFoldDB" id="A0A9D1HMV2"/>
<dbReference type="PROSITE" id="PS51257">
    <property type="entry name" value="PROKAR_LIPOPROTEIN"/>
    <property type="match status" value="1"/>
</dbReference>
<proteinExistence type="inferred from homology"/>
<reference evidence="12" key="2">
    <citation type="journal article" date="2021" name="PeerJ">
        <title>Extensive microbial diversity within the chicken gut microbiome revealed by metagenomics and culture.</title>
        <authorList>
            <person name="Gilroy R."/>
            <person name="Ravi A."/>
            <person name="Getino M."/>
            <person name="Pursley I."/>
            <person name="Horton D.L."/>
            <person name="Alikhan N.F."/>
            <person name="Baker D."/>
            <person name="Gharbi K."/>
            <person name="Hall N."/>
            <person name="Watson M."/>
            <person name="Adriaenssens E.M."/>
            <person name="Foster-Nyarko E."/>
            <person name="Jarju S."/>
            <person name="Secka A."/>
            <person name="Antonio M."/>
            <person name="Oren A."/>
            <person name="Chaudhuri R.R."/>
            <person name="La Ragione R."/>
            <person name="Hildebrand F."/>
            <person name="Pallen M.J."/>
        </authorList>
    </citation>
    <scope>NUCLEOTIDE SEQUENCE</scope>
    <source>
        <strain evidence="12">CHK195-11698</strain>
    </source>
</reference>
<evidence type="ECO:0000256" key="3">
    <source>
        <dbReference type="ARBA" id="ARBA00022475"/>
    </source>
</evidence>
<evidence type="ECO:0000256" key="6">
    <source>
        <dbReference type="ARBA" id="ARBA00022989"/>
    </source>
</evidence>
<evidence type="ECO:0000256" key="4">
    <source>
        <dbReference type="ARBA" id="ARBA00022692"/>
    </source>
</evidence>
<keyword evidence="4 9" id="KW-0812">Transmembrane</keyword>
<evidence type="ECO:0000259" key="11">
    <source>
        <dbReference type="Pfam" id="PF02096"/>
    </source>
</evidence>
<feature type="transmembrane region" description="Helical" evidence="10">
    <location>
        <begin position="144"/>
        <end position="163"/>
    </location>
</feature>
<comment type="similarity">
    <text evidence="9">Belongs to the OXA1/ALB3/YidC family.</text>
</comment>